<proteinExistence type="predicted"/>
<dbReference type="Pfam" id="PF06094">
    <property type="entry name" value="GGACT"/>
    <property type="match status" value="1"/>
</dbReference>
<evidence type="ECO:0000256" key="1">
    <source>
        <dbReference type="ARBA" id="ARBA00022679"/>
    </source>
</evidence>
<accession>A0ABU2L7V7</accession>
<dbReference type="InterPro" id="IPR045038">
    <property type="entry name" value="AIG2-like"/>
</dbReference>
<dbReference type="SUPFAM" id="SSF110857">
    <property type="entry name" value="Gamma-glutamyl cyclotransferase-like"/>
    <property type="match status" value="1"/>
</dbReference>
<evidence type="ECO:0000313" key="5">
    <source>
        <dbReference type="Proteomes" id="UP001183388"/>
    </source>
</evidence>
<keyword evidence="5" id="KW-1185">Reference proteome</keyword>
<name>A0ABU2L7V7_9ACTN</name>
<dbReference type="CDD" id="cd06661">
    <property type="entry name" value="GGCT_like"/>
    <property type="match status" value="1"/>
</dbReference>
<dbReference type="Proteomes" id="UP001183388">
    <property type="component" value="Unassembled WGS sequence"/>
</dbReference>
<dbReference type="InterPro" id="IPR036568">
    <property type="entry name" value="GGCT-like_sf"/>
</dbReference>
<dbReference type="Gene3D" id="3.10.490.10">
    <property type="entry name" value="Gamma-glutamyl cyclotransferase-like"/>
    <property type="match status" value="1"/>
</dbReference>
<sequence length="153" mass="16986">MTLPPPDRLAAVAPESDALFVYGTLQFPEVLQALLGRVPSRAPASADGWRAASLAGRVYPGLVPSTLTARGLLLTDLTADEWRRLDDFEDDLYDLRQLPLNDGRHGWTYTWSGPDVLPATWQADEFAALHLTSYAARCARIARHRHPRTPTPR</sequence>
<comment type="caution">
    <text evidence="4">The sequence shown here is derived from an EMBL/GenBank/DDBJ whole genome shotgun (WGS) entry which is preliminary data.</text>
</comment>
<gene>
    <name evidence="4" type="ORF">RM780_11855</name>
</gene>
<keyword evidence="1" id="KW-0808">Transferase</keyword>
<dbReference type="PANTHER" id="PTHR31544:SF2">
    <property type="entry name" value="AIG2-LIKE PROTEIN D"/>
    <property type="match status" value="1"/>
</dbReference>
<dbReference type="RefSeq" id="WP_311630601.1">
    <property type="nucleotide sequence ID" value="NZ_JAVREN010000013.1"/>
</dbReference>
<reference evidence="5" key="1">
    <citation type="submission" date="2023-07" db="EMBL/GenBank/DDBJ databases">
        <title>30 novel species of actinomycetes from the DSMZ collection.</title>
        <authorList>
            <person name="Nouioui I."/>
        </authorList>
    </citation>
    <scope>NUCLEOTIDE SEQUENCE [LARGE SCALE GENOMIC DNA]</scope>
    <source>
        <strain evidence="5">DSM 44917</strain>
    </source>
</reference>
<dbReference type="EMBL" id="JAVREN010000013">
    <property type="protein sequence ID" value="MDT0307654.1"/>
    <property type="molecule type" value="Genomic_DNA"/>
</dbReference>
<dbReference type="InterPro" id="IPR013024">
    <property type="entry name" value="GGCT-like"/>
</dbReference>
<dbReference type="PANTHER" id="PTHR31544">
    <property type="entry name" value="AIG2-LIKE PROTEIN D"/>
    <property type="match status" value="1"/>
</dbReference>
<dbReference type="InterPro" id="IPR009288">
    <property type="entry name" value="AIG2-like_dom"/>
</dbReference>
<evidence type="ECO:0000256" key="2">
    <source>
        <dbReference type="ARBA" id="ARBA00030602"/>
    </source>
</evidence>
<feature type="domain" description="Gamma-glutamylcyclotransferase AIG2-like" evidence="3">
    <location>
        <begin position="19"/>
        <end position="113"/>
    </location>
</feature>
<evidence type="ECO:0000313" key="4">
    <source>
        <dbReference type="EMBL" id="MDT0307654.1"/>
    </source>
</evidence>
<evidence type="ECO:0000259" key="3">
    <source>
        <dbReference type="Pfam" id="PF06094"/>
    </source>
</evidence>
<organism evidence="4 5">
    <name type="scientific">Streptomyces boetiae</name>
    <dbReference type="NCBI Taxonomy" id="3075541"/>
    <lineage>
        <taxon>Bacteria</taxon>
        <taxon>Bacillati</taxon>
        <taxon>Actinomycetota</taxon>
        <taxon>Actinomycetes</taxon>
        <taxon>Kitasatosporales</taxon>
        <taxon>Streptomycetaceae</taxon>
        <taxon>Streptomyces</taxon>
    </lineage>
</organism>
<protein>
    <recommendedName>
        <fullName evidence="2">Putative gamma-glutamylcyclotransferase</fullName>
    </recommendedName>
</protein>